<accession>A0A6C0JWR0</accession>
<feature type="transmembrane region" description="Helical" evidence="4">
    <location>
        <begin position="137"/>
        <end position="161"/>
    </location>
</feature>
<keyword evidence="4" id="KW-1133">Transmembrane helix</keyword>
<dbReference type="InterPro" id="IPR027417">
    <property type="entry name" value="P-loop_NTPase"/>
</dbReference>
<organism evidence="6">
    <name type="scientific">viral metagenome</name>
    <dbReference type="NCBI Taxonomy" id="1070528"/>
    <lineage>
        <taxon>unclassified sequences</taxon>
        <taxon>metagenomes</taxon>
        <taxon>organismal metagenomes</taxon>
    </lineage>
</organism>
<dbReference type="InterPro" id="IPR000432">
    <property type="entry name" value="DNA_mismatch_repair_MutS_C"/>
</dbReference>
<reference evidence="6" key="1">
    <citation type="journal article" date="2020" name="Nature">
        <title>Giant virus diversity and host interactions through global metagenomics.</title>
        <authorList>
            <person name="Schulz F."/>
            <person name="Roux S."/>
            <person name="Paez-Espino D."/>
            <person name="Jungbluth S."/>
            <person name="Walsh D.A."/>
            <person name="Denef V.J."/>
            <person name="McMahon K.D."/>
            <person name="Konstantinidis K.T."/>
            <person name="Eloe-Fadrosh E.A."/>
            <person name="Kyrpides N.C."/>
            <person name="Woyke T."/>
        </authorList>
    </citation>
    <scope>NUCLEOTIDE SEQUENCE</scope>
    <source>
        <strain evidence="6">GVMAG-S-1074260-58</strain>
    </source>
</reference>
<dbReference type="GO" id="GO:0005524">
    <property type="term" value="F:ATP binding"/>
    <property type="evidence" value="ECO:0007669"/>
    <property type="project" value="UniProtKB-KW"/>
</dbReference>
<name>A0A6C0JWR0_9ZZZZ</name>
<dbReference type="GO" id="GO:0030983">
    <property type="term" value="F:mismatched DNA binding"/>
    <property type="evidence" value="ECO:0007669"/>
    <property type="project" value="InterPro"/>
</dbReference>
<dbReference type="EMBL" id="MN740706">
    <property type="protein sequence ID" value="QHU09246.1"/>
    <property type="molecule type" value="Genomic_DNA"/>
</dbReference>
<feature type="domain" description="DNA mismatch repair proteins mutS family" evidence="5">
    <location>
        <begin position="376"/>
        <end position="567"/>
    </location>
</feature>
<dbReference type="InterPro" id="IPR045076">
    <property type="entry name" value="MutS"/>
</dbReference>
<keyword evidence="3" id="KW-0238">DNA-binding</keyword>
<evidence type="ECO:0000256" key="4">
    <source>
        <dbReference type="SAM" id="Phobius"/>
    </source>
</evidence>
<keyword evidence="4" id="KW-0472">Membrane</keyword>
<dbReference type="AlphaFoldDB" id="A0A6C0JWR0"/>
<evidence type="ECO:0000256" key="1">
    <source>
        <dbReference type="ARBA" id="ARBA00022741"/>
    </source>
</evidence>
<dbReference type="PANTHER" id="PTHR11361">
    <property type="entry name" value="DNA MISMATCH REPAIR PROTEIN MUTS FAMILY MEMBER"/>
    <property type="match status" value="1"/>
</dbReference>
<dbReference type="GO" id="GO:0140664">
    <property type="term" value="F:ATP-dependent DNA damage sensor activity"/>
    <property type="evidence" value="ECO:0007669"/>
    <property type="project" value="InterPro"/>
</dbReference>
<evidence type="ECO:0000256" key="3">
    <source>
        <dbReference type="ARBA" id="ARBA00023125"/>
    </source>
</evidence>
<evidence type="ECO:0000256" key="2">
    <source>
        <dbReference type="ARBA" id="ARBA00022840"/>
    </source>
</evidence>
<proteinExistence type="predicted"/>
<dbReference type="SUPFAM" id="SSF52540">
    <property type="entry name" value="P-loop containing nucleoside triphosphate hydrolases"/>
    <property type="match status" value="1"/>
</dbReference>
<keyword evidence="1" id="KW-0547">Nucleotide-binding</keyword>
<evidence type="ECO:0000313" key="6">
    <source>
        <dbReference type="EMBL" id="QHU09246.1"/>
    </source>
</evidence>
<dbReference type="SMART" id="SM00534">
    <property type="entry name" value="MUTSac"/>
    <property type="match status" value="1"/>
</dbReference>
<keyword evidence="4" id="KW-0812">Transmembrane</keyword>
<evidence type="ECO:0000259" key="5">
    <source>
        <dbReference type="SMART" id="SM00534"/>
    </source>
</evidence>
<dbReference type="Pfam" id="PF00488">
    <property type="entry name" value="MutS_V"/>
    <property type="match status" value="1"/>
</dbReference>
<feature type="transmembrane region" description="Helical" evidence="4">
    <location>
        <begin position="201"/>
        <end position="218"/>
    </location>
</feature>
<dbReference type="GO" id="GO:0006298">
    <property type="term" value="P:mismatch repair"/>
    <property type="evidence" value="ECO:0007669"/>
    <property type="project" value="InterPro"/>
</dbReference>
<protein>
    <recommendedName>
        <fullName evidence="5">DNA mismatch repair proteins mutS family domain-containing protein</fullName>
    </recommendedName>
</protein>
<dbReference type="Gene3D" id="3.40.50.300">
    <property type="entry name" value="P-loop containing nucleotide triphosphate hydrolases"/>
    <property type="match status" value="1"/>
</dbReference>
<keyword evidence="2" id="KW-0067">ATP-binding</keyword>
<sequence>MDETTQRHDPMNFAGFRIPLAYHSDKCTIKPEVSNDLELKCGSHPLYESLLKADDDFKKLIIPQLSRWYTTDTIFLKDTQHILKGPLPKQPCYHKIMNIYKTMEPINDTFLEQYHYIEWKPLQTLNANQSVMQCMSVYNLCSPILSLALPIFMLIIPLFMIRLHGIQLSFHSYIQHLLVVLKRHSIGQIFFIHQATLDKQIVIMISFIFYFVQVYLNVQSCVKFIKNMTHIHDYIFAVQDYLTATMSSIDSIQLWNVYPSYKPFLEHCKKQGAIMHTICKEIQHVTPFHYTGSKLLQLGKLMRIYYLCNTDHTWQETIQYSIYLNSYIHSLSCIKDKLQNKTLHLCKYSKKKTYFKGIYYPHIEKELVVHNDVSLSTNILITGPNAAGKTTLLKTIMLNTILCQQFGCGYFNKACLQPYHVLSSYINIPDTSERESLFQAEAVRCKTILDDILRNKERRHLCIFDELFSGTNPYEATSAAKAYLKYIHKQNNVRFLLTTHFVDMCKQLKNECDICNMQMQVEKDMHHSFLYTYRIIKGISNVKGGIKVLNDLNYPTEIIQDCLCEINRHTL</sequence>
<dbReference type="PANTHER" id="PTHR11361:SF34">
    <property type="entry name" value="DNA MISMATCH REPAIR PROTEIN MSH1, MITOCHONDRIAL"/>
    <property type="match status" value="1"/>
</dbReference>